<dbReference type="OrthoDB" id="5517693at2"/>
<evidence type="ECO:0000256" key="1">
    <source>
        <dbReference type="SAM" id="MobiDB-lite"/>
    </source>
</evidence>
<feature type="region of interest" description="Disordered" evidence="1">
    <location>
        <begin position="300"/>
        <end position="321"/>
    </location>
</feature>
<evidence type="ECO:0000313" key="2">
    <source>
        <dbReference type="EMBL" id="KZC95861.1"/>
    </source>
</evidence>
<dbReference type="AlphaFoldDB" id="A0A154V3C5"/>
<feature type="region of interest" description="Disordered" evidence="1">
    <location>
        <begin position="350"/>
        <end position="382"/>
    </location>
</feature>
<comment type="caution">
    <text evidence="2">The sequence shown here is derived from an EMBL/GenBank/DDBJ whole genome shotgun (WGS) entry which is preliminary data.</text>
</comment>
<dbReference type="Proteomes" id="UP000076218">
    <property type="component" value="Unassembled WGS sequence"/>
</dbReference>
<accession>A0A154V3C5</accession>
<reference evidence="2 3" key="1">
    <citation type="submission" date="2016-01" db="EMBL/GenBank/DDBJ databases">
        <title>Draft genome sequence of Clavibacter michiganensis subsp. tessellarius DOAB 609.</title>
        <authorList>
            <person name="Tambong J.T."/>
        </authorList>
    </citation>
    <scope>NUCLEOTIDE SEQUENCE [LARGE SCALE GENOMIC DNA]</scope>
    <source>
        <strain evidence="2 3">DOAB 609</strain>
    </source>
</reference>
<dbReference type="RefSeq" id="WP_063070845.1">
    <property type="nucleotide sequence ID" value="NZ_LQXA01000018.1"/>
</dbReference>
<dbReference type="EMBL" id="LQXA01000018">
    <property type="protein sequence ID" value="KZC95861.1"/>
    <property type="molecule type" value="Genomic_DNA"/>
</dbReference>
<protein>
    <recommendedName>
        <fullName evidence="4">AbiEi antitoxin C-terminal domain-containing protein</fullName>
    </recommendedName>
</protein>
<name>A0A154V3C5_9MICO</name>
<gene>
    <name evidence="2" type="ORF">AWH51_05940</name>
</gene>
<sequence>MPSHPPSCCPPPPPPVPGLRAWALGPPGVVLILSGPPAAAPAAGAGTAVAAVEERAEAATVARAEARGELVRLRAGVHVDRRAWEAVSARERHLLRIRALARVSTTPVVLGGASAAAVHDLPRIAPWPTLVTLLDLPHAPPGRRAGTRIVRDPAQGRSRLVQIVSGIRAPGLAAAALAASHDAAMEAVRSAAPRGPGWFAHGLVALDAALAAGRPAPCSRSALDAERALRGPGPWSRRSEALVAAADGASASAVESIARGIAHEAGLPVPLAAPHAPGHGRLALAWPRERVALRILGGPPRGAPAAARETGPTADAEGSDGGWRVIEVAERDVLGAGRLRALLLHAGLEPERRSAPAVAPGGRGGPAGDRSRRSPPLGCGGE</sequence>
<organism evidence="2 3">
    <name type="scientific">Clavibacter tessellarius</name>
    <dbReference type="NCBI Taxonomy" id="31965"/>
    <lineage>
        <taxon>Bacteria</taxon>
        <taxon>Bacillati</taxon>
        <taxon>Actinomycetota</taxon>
        <taxon>Actinomycetes</taxon>
        <taxon>Micrococcales</taxon>
        <taxon>Microbacteriaceae</taxon>
        <taxon>Clavibacter</taxon>
    </lineage>
</organism>
<dbReference type="STRING" id="31965.AWH51_05940"/>
<feature type="compositionally biased region" description="Low complexity" evidence="1">
    <location>
        <begin position="303"/>
        <end position="314"/>
    </location>
</feature>
<evidence type="ECO:0000313" key="3">
    <source>
        <dbReference type="Proteomes" id="UP000076218"/>
    </source>
</evidence>
<proteinExistence type="predicted"/>
<evidence type="ECO:0008006" key="4">
    <source>
        <dbReference type="Google" id="ProtNLM"/>
    </source>
</evidence>